<dbReference type="InterPro" id="IPR036986">
    <property type="entry name" value="S4_RNA-bd_sf"/>
</dbReference>
<dbReference type="NCBIfam" id="TIGR00234">
    <property type="entry name" value="tyrS"/>
    <property type="match status" value="1"/>
</dbReference>
<dbReference type="HOGENOM" id="CLU_024003_0_3_5"/>
<evidence type="ECO:0000256" key="2">
    <source>
        <dbReference type="ARBA" id="ARBA00022490"/>
    </source>
</evidence>
<keyword evidence="15" id="KW-1185">Reference proteome</keyword>
<comment type="function">
    <text evidence="11">Catalyzes the attachment of tyrosine to tRNA(Tyr) in a two-step reaction: tyrosine is first activated by ATP to form Tyr-AMP and then transferred to the acceptor end of tRNA(Tyr).</text>
</comment>
<dbReference type="EMBL" id="HG966617">
    <property type="protein sequence ID" value="CDO60925.1"/>
    <property type="molecule type" value="Genomic_DNA"/>
</dbReference>
<dbReference type="GO" id="GO:0005524">
    <property type="term" value="F:ATP binding"/>
    <property type="evidence" value="ECO:0007669"/>
    <property type="project" value="UniProtKB-UniRule"/>
</dbReference>
<dbReference type="InterPro" id="IPR024088">
    <property type="entry name" value="Tyr-tRNA-ligase_bac-type"/>
</dbReference>
<dbReference type="GO" id="GO:0005829">
    <property type="term" value="C:cytosol"/>
    <property type="evidence" value="ECO:0007669"/>
    <property type="project" value="TreeGrafter"/>
</dbReference>
<dbReference type="EC" id="6.1.1.1" evidence="11"/>
<dbReference type="InterPro" id="IPR024107">
    <property type="entry name" value="Tyr-tRNA-ligase_bac_1"/>
</dbReference>
<keyword evidence="3 11" id="KW-0436">Ligase</keyword>
<dbReference type="CDD" id="cd00165">
    <property type="entry name" value="S4"/>
    <property type="match status" value="1"/>
</dbReference>
<feature type="binding site" evidence="11">
    <location>
        <position position="180"/>
    </location>
    <ligand>
        <name>L-tyrosine</name>
        <dbReference type="ChEBI" id="CHEBI:58315"/>
    </ligand>
</feature>
<evidence type="ECO:0000256" key="4">
    <source>
        <dbReference type="ARBA" id="ARBA00022741"/>
    </source>
</evidence>
<dbReference type="HAMAP" id="MF_02006">
    <property type="entry name" value="Tyr_tRNA_synth_type1"/>
    <property type="match status" value="1"/>
</dbReference>
<dbReference type="GO" id="GO:0006437">
    <property type="term" value="P:tyrosyl-tRNA aminoacylation"/>
    <property type="evidence" value="ECO:0007669"/>
    <property type="project" value="UniProtKB-UniRule"/>
</dbReference>
<evidence type="ECO:0000256" key="5">
    <source>
        <dbReference type="ARBA" id="ARBA00022840"/>
    </source>
</evidence>
<comment type="catalytic activity">
    <reaction evidence="9 11">
        <text>tRNA(Tyr) + L-tyrosine + ATP = L-tyrosyl-tRNA(Tyr) + AMP + diphosphate + H(+)</text>
        <dbReference type="Rhea" id="RHEA:10220"/>
        <dbReference type="Rhea" id="RHEA-COMP:9706"/>
        <dbReference type="Rhea" id="RHEA-COMP:9707"/>
        <dbReference type="ChEBI" id="CHEBI:15378"/>
        <dbReference type="ChEBI" id="CHEBI:30616"/>
        <dbReference type="ChEBI" id="CHEBI:33019"/>
        <dbReference type="ChEBI" id="CHEBI:58315"/>
        <dbReference type="ChEBI" id="CHEBI:78442"/>
        <dbReference type="ChEBI" id="CHEBI:78536"/>
        <dbReference type="ChEBI" id="CHEBI:456215"/>
        <dbReference type="EC" id="6.1.1.1"/>
    </reaction>
</comment>
<feature type="domain" description="Tyrosine--tRNA ligase SYY-like C-terminal" evidence="13">
    <location>
        <begin position="333"/>
        <end position="413"/>
    </location>
</feature>
<dbReference type="Pfam" id="PF22421">
    <property type="entry name" value="SYY_C-terminal"/>
    <property type="match status" value="1"/>
</dbReference>
<evidence type="ECO:0000256" key="8">
    <source>
        <dbReference type="ARBA" id="ARBA00023146"/>
    </source>
</evidence>
<gene>
    <name evidence="11" type="primary">tyrS</name>
    <name evidence="14" type="ORF">BN1012_Phect2712</name>
</gene>
<feature type="binding site" evidence="11">
    <location>
        <position position="176"/>
    </location>
    <ligand>
        <name>L-tyrosine</name>
        <dbReference type="ChEBI" id="CHEBI:58315"/>
    </ligand>
</feature>
<comment type="subunit">
    <text evidence="11">Homodimer.</text>
</comment>
<dbReference type="GO" id="GO:0003723">
    <property type="term" value="F:RNA binding"/>
    <property type="evidence" value="ECO:0007669"/>
    <property type="project" value="UniProtKB-KW"/>
</dbReference>
<dbReference type="Gene3D" id="3.40.50.620">
    <property type="entry name" value="HUPs"/>
    <property type="match status" value="1"/>
</dbReference>
<dbReference type="AlphaFoldDB" id="X5MN22"/>
<evidence type="ECO:0000256" key="6">
    <source>
        <dbReference type="ARBA" id="ARBA00022884"/>
    </source>
</evidence>
<dbReference type="InterPro" id="IPR002307">
    <property type="entry name" value="Tyr-tRNA-ligase"/>
</dbReference>
<dbReference type="SUPFAM" id="SSF52374">
    <property type="entry name" value="Nucleotidylyl transferase"/>
    <property type="match status" value="1"/>
</dbReference>
<sequence length="416" mass="45863">MPSYKSDFLNHLDERGFIAQCSDADALEENLSKGVVTGYIGFDCTAPSLHAGSLVQIMMLRALQKAGHRPIVVIGGGTTRIGDPSFRDSARPLLDDDAIAKNKEGIRKVFSKFLSFDDGPTGALMVDNREWLDGLDYVDFLRDVGRHFSVNRMLSFESVKARLEREQNLSFLEFNYMIIQAYDFAELYRRYDCTLQMGGSDQWGNIVNGIDLGRRMDDSALIGLTSPLLTTSSGTKMGKTADGAVWLNEDMLPAYDYWQYWRNCEDADVGKLLRLFTDLSLDEIGRLEKLEGAELNDAKKVLATEATAMAHGRAAAESAEETARKTFEEGSVASDLPTVAIAADMWADGLGLLTALVEAKLSASTSEARRLVHGGGVRINDDQVSDWRRSLGEDDIRDGAIKLSAGKKRHVLIKKA</sequence>
<dbReference type="InterPro" id="IPR014729">
    <property type="entry name" value="Rossmann-like_a/b/a_fold"/>
</dbReference>
<accession>X5MN22</accession>
<evidence type="ECO:0000256" key="10">
    <source>
        <dbReference type="ARBA" id="ARBA00060965"/>
    </source>
</evidence>
<dbReference type="FunFam" id="3.40.50.620:FF:000008">
    <property type="entry name" value="Tyrosine--tRNA ligase"/>
    <property type="match status" value="1"/>
</dbReference>
<name>X5MN22_9HYPH</name>
<protein>
    <recommendedName>
        <fullName evidence="11">Tyrosine--tRNA ligase</fullName>
        <ecNumber evidence="11">6.1.1.1</ecNumber>
    </recommendedName>
    <alternativeName>
        <fullName evidence="11">Tyrosyl-tRNA synthetase</fullName>
        <shortName evidence="11">TyrRS</shortName>
    </alternativeName>
</protein>
<dbReference type="RefSeq" id="WP_043948852.1">
    <property type="nucleotide sequence ID" value="NZ_HG966617.1"/>
</dbReference>
<feature type="short sequence motif" description="'HIGH' region" evidence="11">
    <location>
        <begin position="44"/>
        <end position="53"/>
    </location>
</feature>
<dbReference type="SUPFAM" id="SSF55174">
    <property type="entry name" value="Alpha-L RNA-binding motif"/>
    <property type="match status" value="1"/>
</dbReference>
<evidence type="ECO:0000256" key="1">
    <source>
        <dbReference type="ARBA" id="ARBA00004496"/>
    </source>
</evidence>
<evidence type="ECO:0000259" key="13">
    <source>
        <dbReference type="Pfam" id="PF22421"/>
    </source>
</evidence>
<evidence type="ECO:0000256" key="12">
    <source>
        <dbReference type="PROSITE-ProRule" id="PRU00182"/>
    </source>
</evidence>
<feature type="binding site" evidence="11">
    <location>
        <position position="39"/>
    </location>
    <ligand>
        <name>L-tyrosine</name>
        <dbReference type="ChEBI" id="CHEBI:58315"/>
    </ligand>
</feature>
<dbReference type="FunFam" id="1.10.240.10:FF:000001">
    <property type="entry name" value="Tyrosine--tRNA ligase"/>
    <property type="match status" value="1"/>
</dbReference>
<dbReference type="GO" id="GO:0042803">
    <property type="term" value="F:protein homodimerization activity"/>
    <property type="evidence" value="ECO:0007669"/>
    <property type="project" value="UniProtKB-ARBA"/>
</dbReference>
<keyword evidence="5 11" id="KW-0067">ATP-binding</keyword>
<dbReference type="InterPro" id="IPR002305">
    <property type="entry name" value="aa-tRNA-synth_Ic"/>
</dbReference>
<dbReference type="Gene3D" id="1.10.240.10">
    <property type="entry name" value="Tyrosyl-Transfer RNA Synthetase"/>
    <property type="match status" value="1"/>
</dbReference>
<feature type="binding site" evidence="11">
    <location>
        <position position="239"/>
    </location>
    <ligand>
        <name>ATP</name>
        <dbReference type="ChEBI" id="CHEBI:30616"/>
    </ligand>
</feature>
<dbReference type="PANTHER" id="PTHR11766">
    <property type="entry name" value="TYROSYL-TRNA SYNTHETASE"/>
    <property type="match status" value="1"/>
</dbReference>
<keyword evidence="2 11" id="KW-0963">Cytoplasm</keyword>
<dbReference type="STRING" id="1458461.BN1012_Phect2712"/>
<evidence type="ECO:0000313" key="15">
    <source>
        <dbReference type="Proteomes" id="UP000032160"/>
    </source>
</evidence>
<evidence type="ECO:0000256" key="7">
    <source>
        <dbReference type="ARBA" id="ARBA00022917"/>
    </source>
</evidence>
<dbReference type="OrthoDB" id="9804243at2"/>
<feature type="short sequence motif" description="'KMSKS' region" evidence="11">
    <location>
        <begin position="236"/>
        <end position="240"/>
    </location>
</feature>
<keyword evidence="7 11" id="KW-0648">Protein biosynthesis</keyword>
<keyword evidence="4 11" id="KW-0547">Nucleotide-binding</keyword>
<keyword evidence="8 11" id="KW-0030">Aminoacyl-tRNA synthetase</keyword>
<evidence type="ECO:0000256" key="9">
    <source>
        <dbReference type="ARBA" id="ARBA00048248"/>
    </source>
</evidence>
<evidence type="ECO:0000256" key="11">
    <source>
        <dbReference type="HAMAP-Rule" id="MF_02006"/>
    </source>
</evidence>
<dbReference type="KEGG" id="pect:BN1012_Phect2712"/>
<dbReference type="Gene3D" id="3.10.290.10">
    <property type="entry name" value="RNA-binding S4 domain"/>
    <property type="match status" value="1"/>
</dbReference>
<evidence type="ECO:0000256" key="3">
    <source>
        <dbReference type="ARBA" id="ARBA00022598"/>
    </source>
</evidence>
<dbReference type="PROSITE" id="PS50889">
    <property type="entry name" value="S4"/>
    <property type="match status" value="1"/>
</dbReference>
<dbReference type="PRINTS" id="PR01040">
    <property type="entry name" value="TRNASYNTHTYR"/>
</dbReference>
<dbReference type="Pfam" id="PF00579">
    <property type="entry name" value="tRNA-synt_1b"/>
    <property type="match status" value="1"/>
</dbReference>
<keyword evidence="6 12" id="KW-0694">RNA-binding</keyword>
<organism evidence="14 15">
    <name type="scientific">Candidatus Phaeomarinibacter ectocarpi</name>
    <dbReference type="NCBI Taxonomy" id="1458461"/>
    <lineage>
        <taxon>Bacteria</taxon>
        <taxon>Pseudomonadati</taxon>
        <taxon>Pseudomonadota</taxon>
        <taxon>Alphaproteobacteria</taxon>
        <taxon>Hyphomicrobiales</taxon>
        <taxon>Parvibaculaceae</taxon>
        <taxon>Candidatus Phaeomarinibacter</taxon>
    </lineage>
</organism>
<dbReference type="CDD" id="cd00805">
    <property type="entry name" value="TyrRS_core"/>
    <property type="match status" value="1"/>
</dbReference>
<comment type="similarity">
    <text evidence="10 11">Belongs to the class-I aminoacyl-tRNA synthetase family. TyrS type 1 subfamily.</text>
</comment>
<evidence type="ECO:0000313" key="14">
    <source>
        <dbReference type="EMBL" id="CDO60925.1"/>
    </source>
</evidence>
<dbReference type="InterPro" id="IPR054608">
    <property type="entry name" value="SYY-like_C"/>
</dbReference>
<dbReference type="GO" id="GO:0004831">
    <property type="term" value="F:tyrosine-tRNA ligase activity"/>
    <property type="evidence" value="ECO:0007669"/>
    <property type="project" value="UniProtKB-UniRule"/>
</dbReference>
<dbReference type="PANTHER" id="PTHR11766:SF0">
    <property type="entry name" value="TYROSINE--TRNA LIGASE, MITOCHONDRIAL"/>
    <property type="match status" value="1"/>
</dbReference>
<dbReference type="Proteomes" id="UP000032160">
    <property type="component" value="Chromosome I"/>
</dbReference>
<reference evidence="14 15" key="1">
    <citation type="journal article" date="2014" name="Front. Genet.">
        <title>Genome and metabolic network of "Candidatus Phaeomarinobacter ectocarpi" Ec32, a new candidate genus of Alphaproteobacteria frequently associated with brown algae.</title>
        <authorList>
            <person name="Dittami S.M."/>
            <person name="Barbeyron T."/>
            <person name="Boyen C."/>
            <person name="Cambefort J."/>
            <person name="Collet G."/>
            <person name="Delage L."/>
            <person name="Gobet A."/>
            <person name="Groisillier A."/>
            <person name="Leblanc C."/>
            <person name="Michel G."/>
            <person name="Scornet D."/>
            <person name="Siegel A."/>
            <person name="Tapia J.E."/>
            <person name="Tonon T."/>
        </authorList>
    </citation>
    <scope>NUCLEOTIDE SEQUENCE [LARGE SCALE GENOMIC DNA]</scope>
    <source>
        <strain evidence="14 15">Ec32</strain>
    </source>
</reference>
<proteinExistence type="inferred from homology"/>
<comment type="subcellular location">
    <subcellularLocation>
        <location evidence="1 11">Cytoplasm</location>
    </subcellularLocation>
</comment>
<dbReference type="PATRIC" id="fig|1458461.3.peg.2718"/>